<sequence length="558" mass="67450">MTKCQYCKKNIDSEKLMLHEMYCERNCIKCDRCGNLYDQNDPESHEEEFHTFQQCPNCKLSFQDLKNHICQEVPILCQFCQLEIPIQSFQLHKVQCGSRTELCESCHQYVKMSEFSKHQQICQDNKFDKFRINEKSHDFPSIQEINKVPQVPKTYDSQIKQKQDQSQQTSVKFQTQQPLEFPVNLNKPDKPTGFQSYLYDNIGDQKKEFYTDQNYRNNYSFNDHNKIFAPKSISSINQQQQFVDSKYNQPIQFQQGLRFTQDTQEQNNYFYQEDQAQLNNRFPFNQQLAQESKYTYEQTYLGNQKSNPIYTQNTNNVQEHFNDYDQNLKLMDQQYNEFKPQSYPHYIPQLPEKFQQNLQQFNEINNYDIKQQDRNYQNEYQKLTKPQQAQQSQYEHKQSNFFDNHSQYYDQPISNGFESQQKHQNFDQFKQNSYVSSIPNYQQSKLNDFKEISSNQIFNNNDQVQNDSVIAANLQEQLLVEDLQMTEQQIIEQKQLYKMMEEQVKQQKNRINYPRQNYQETNQYSQFVQPNEFDFMTDEEKLIQRQLLERIELQNKRK</sequence>
<dbReference type="AlphaFoldDB" id="A0A8S1P730"/>
<dbReference type="InterPro" id="IPR051986">
    <property type="entry name" value="Innate_Immune_Apopt_Reg"/>
</dbReference>
<name>A0A8S1P730_9CILI</name>
<dbReference type="PANTHER" id="PTHR16295:SF10">
    <property type="entry name" value="EXPRESSED PROTEIN"/>
    <property type="match status" value="1"/>
</dbReference>
<dbReference type="GO" id="GO:0005739">
    <property type="term" value="C:mitochondrion"/>
    <property type="evidence" value="ECO:0007669"/>
    <property type="project" value="TreeGrafter"/>
</dbReference>
<protein>
    <recommendedName>
        <fullName evidence="4">TRAF-type domain-containing protein</fullName>
    </recommendedName>
</protein>
<gene>
    <name evidence="2" type="ORF">PSON_ATCC_30995.1.T0700212</name>
</gene>
<dbReference type="OrthoDB" id="193703at2759"/>
<evidence type="ECO:0008006" key="4">
    <source>
        <dbReference type="Google" id="ProtNLM"/>
    </source>
</evidence>
<comment type="caution">
    <text evidence="2">The sequence shown here is derived from an EMBL/GenBank/DDBJ whole genome shotgun (WGS) entry which is preliminary data.</text>
</comment>
<dbReference type="PANTHER" id="PTHR16295">
    <property type="entry name" value="TRAF-TYPE ZINC FINGER PROTEIN-RELATED"/>
    <property type="match status" value="1"/>
</dbReference>
<evidence type="ECO:0000313" key="3">
    <source>
        <dbReference type="Proteomes" id="UP000692954"/>
    </source>
</evidence>
<keyword evidence="3" id="KW-1185">Reference proteome</keyword>
<feature type="coiled-coil region" evidence="1">
    <location>
        <begin position="483"/>
        <end position="510"/>
    </location>
</feature>
<dbReference type="EMBL" id="CAJJDN010000070">
    <property type="protein sequence ID" value="CAD8098624.1"/>
    <property type="molecule type" value="Genomic_DNA"/>
</dbReference>
<keyword evidence="1" id="KW-0175">Coiled coil</keyword>
<organism evidence="2 3">
    <name type="scientific">Paramecium sonneborni</name>
    <dbReference type="NCBI Taxonomy" id="65129"/>
    <lineage>
        <taxon>Eukaryota</taxon>
        <taxon>Sar</taxon>
        <taxon>Alveolata</taxon>
        <taxon>Ciliophora</taxon>
        <taxon>Intramacronucleata</taxon>
        <taxon>Oligohymenophorea</taxon>
        <taxon>Peniculida</taxon>
        <taxon>Parameciidae</taxon>
        <taxon>Paramecium</taxon>
    </lineage>
</organism>
<reference evidence="2" key="1">
    <citation type="submission" date="2021-01" db="EMBL/GenBank/DDBJ databases">
        <authorList>
            <consortium name="Genoscope - CEA"/>
            <person name="William W."/>
        </authorList>
    </citation>
    <scope>NUCLEOTIDE SEQUENCE</scope>
</reference>
<evidence type="ECO:0000256" key="1">
    <source>
        <dbReference type="SAM" id="Coils"/>
    </source>
</evidence>
<evidence type="ECO:0000313" key="2">
    <source>
        <dbReference type="EMBL" id="CAD8098624.1"/>
    </source>
</evidence>
<accession>A0A8S1P730</accession>
<dbReference type="Proteomes" id="UP000692954">
    <property type="component" value="Unassembled WGS sequence"/>
</dbReference>
<proteinExistence type="predicted"/>